<dbReference type="PROSITE" id="PS50977">
    <property type="entry name" value="HTH_TETR_2"/>
    <property type="match status" value="1"/>
</dbReference>
<dbReference type="PANTHER" id="PTHR30055">
    <property type="entry name" value="HTH-TYPE TRANSCRIPTIONAL REGULATOR RUTR"/>
    <property type="match status" value="1"/>
</dbReference>
<dbReference type="InterPro" id="IPR039536">
    <property type="entry name" value="TetR_C_Proteobacteria"/>
</dbReference>
<dbReference type="GO" id="GO:0000976">
    <property type="term" value="F:transcription cis-regulatory region binding"/>
    <property type="evidence" value="ECO:0007669"/>
    <property type="project" value="TreeGrafter"/>
</dbReference>
<dbReference type="PANTHER" id="PTHR30055:SF234">
    <property type="entry name" value="HTH-TYPE TRANSCRIPTIONAL REGULATOR BETI"/>
    <property type="match status" value="1"/>
</dbReference>
<keyword evidence="1" id="KW-0805">Transcription regulation</keyword>
<evidence type="ECO:0000256" key="2">
    <source>
        <dbReference type="ARBA" id="ARBA00023125"/>
    </source>
</evidence>
<dbReference type="PRINTS" id="PR00455">
    <property type="entry name" value="HTHTETR"/>
</dbReference>
<dbReference type="GO" id="GO:0003700">
    <property type="term" value="F:DNA-binding transcription factor activity"/>
    <property type="evidence" value="ECO:0007669"/>
    <property type="project" value="TreeGrafter"/>
</dbReference>
<accession>A0A554XJX4</accession>
<evidence type="ECO:0000256" key="3">
    <source>
        <dbReference type="ARBA" id="ARBA00023163"/>
    </source>
</evidence>
<dbReference type="InterPro" id="IPR009057">
    <property type="entry name" value="Homeodomain-like_sf"/>
</dbReference>
<dbReference type="OrthoDB" id="8595767at2"/>
<sequence>MEPSCSPTPSRERLRRAPGRPVDPGKDRVILAAARALIRAGGPAAVTMERVAQHAGVSKVTLYRRYANRTALLEAVVRQRAQRLCRALRAPPVSDADVRARLYAFVEALLAFLCGSEHRQFLRALSGVPQSPADVQRIWQLGPATAHAALAAFLRAAHAQQQLHCPDADAAAEQLLGLAMGLDLVRSLYRVPLARQRRVHRRAHAQQVVDGFLRAYAGGFTAAAVASPGPSAPAG</sequence>
<gene>
    <name evidence="7" type="ORF">Tchar_00165</name>
</gene>
<dbReference type="Pfam" id="PF14246">
    <property type="entry name" value="TetR_C_7"/>
    <property type="match status" value="1"/>
</dbReference>
<name>A0A554XJX4_9BURK</name>
<keyword evidence="2 4" id="KW-0238">DNA-binding</keyword>
<dbReference type="Gene3D" id="1.10.357.10">
    <property type="entry name" value="Tetracycline Repressor, domain 2"/>
    <property type="match status" value="1"/>
</dbReference>
<dbReference type="InterPro" id="IPR036271">
    <property type="entry name" value="Tet_transcr_reg_TetR-rel_C_sf"/>
</dbReference>
<keyword evidence="8" id="KW-1185">Reference proteome</keyword>
<evidence type="ECO:0000256" key="1">
    <source>
        <dbReference type="ARBA" id="ARBA00023015"/>
    </source>
</evidence>
<keyword evidence="3" id="KW-0804">Transcription</keyword>
<evidence type="ECO:0000313" key="8">
    <source>
        <dbReference type="Proteomes" id="UP000318294"/>
    </source>
</evidence>
<feature type="region of interest" description="Disordered" evidence="5">
    <location>
        <begin position="1"/>
        <end position="23"/>
    </location>
</feature>
<feature type="DNA-binding region" description="H-T-H motif" evidence="4">
    <location>
        <begin position="47"/>
        <end position="66"/>
    </location>
</feature>
<protein>
    <submittedName>
        <fullName evidence="7">Transcriptional repressor BetI</fullName>
    </submittedName>
</protein>
<dbReference type="Gene3D" id="1.10.10.60">
    <property type="entry name" value="Homeodomain-like"/>
    <property type="match status" value="1"/>
</dbReference>
<evidence type="ECO:0000259" key="6">
    <source>
        <dbReference type="PROSITE" id="PS50977"/>
    </source>
</evidence>
<comment type="caution">
    <text evidence="7">The sequence shown here is derived from an EMBL/GenBank/DDBJ whole genome shotgun (WGS) entry which is preliminary data.</text>
</comment>
<dbReference type="SUPFAM" id="SSF48498">
    <property type="entry name" value="Tetracyclin repressor-like, C-terminal domain"/>
    <property type="match status" value="1"/>
</dbReference>
<dbReference type="InterPro" id="IPR001647">
    <property type="entry name" value="HTH_TetR"/>
</dbReference>
<feature type="domain" description="HTH tetR-type" evidence="6">
    <location>
        <begin position="24"/>
        <end position="84"/>
    </location>
</feature>
<evidence type="ECO:0000313" key="7">
    <source>
        <dbReference type="EMBL" id="TSE36119.1"/>
    </source>
</evidence>
<dbReference type="Pfam" id="PF00440">
    <property type="entry name" value="TetR_N"/>
    <property type="match status" value="1"/>
</dbReference>
<dbReference type="InterPro" id="IPR050109">
    <property type="entry name" value="HTH-type_TetR-like_transc_reg"/>
</dbReference>
<dbReference type="Proteomes" id="UP000318294">
    <property type="component" value="Unassembled WGS sequence"/>
</dbReference>
<evidence type="ECO:0000256" key="4">
    <source>
        <dbReference type="PROSITE-ProRule" id="PRU00335"/>
    </source>
</evidence>
<dbReference type="SUPFAM" id="SSF46689">
    <property type="entry name" value="Homeodomain-like"/>
    <property type="match status" value="1"/>
</dbReference>
<organism evidence="7 8">
    <name type="scientific">Tepidimonas charontis</name>
    <dbReference type="NCBI Taxonomy" id="2267262"/>
    <lineage>
        <taxon>Bacteria</taxon>
        <taxon>Pseudomonadati</taxon>
        <taxon>Pseudomonadota</taxon>
        <taxon>Betaproteobacteria</taxon>
        <taxon>Burkholderiales</taxon>
        <taxon>Tepidimonas</taxon>
    </lineage>
</organism>
<evidence type="ECO:0000256" key="5">
    <source>
        <dbReference type="SAM" id="MobiDB-lite"/>
    </source>
</evidence>
<dbReference type="AlphaFoldDB" id="A0A554XJX4"/>
<dbReference type="EMBL" id="VJON01000002">
    <property type="protein sequence ID" value="TSE36119.1"/>
    <property type="molecule type" value="Genomic_DNA"/>
</dbReference>
<reference evidence="7 8" key="1">
    <citation type="submission" date="2019-07" db="EMBL/GenBank/DDBJ databases">
        <title>Tepidimonas charontis SPSP-6 draft genome.</title>
        <authorList>
            <person name="Da Costa M.S."/>
            <person name="Froufe H.J.C."/>
            <person name="Egas C."/>
            <person name="Albuquerque L."/>
        </authorList>
    </citation>
    <scope>NUCLEOTIDE SEQUENCE [LARGE SCALE GENOMIC DNA]</scope>
    <source>
        <strain evidence="7 8">SPSP-6</strain>
    </source>
</reference>
<proteinExistence type="predicted"/>